<dbReference type="InterPro" id="IPR001453">
    <property type="entry name" value="MoaB/Mog_dom"/>
</dbReference>
<comment type="function">
    <text evidence="1 7">Catalyzes the insertion of molybdate into adenylated molybdopterin with the concomitant release of AMP.</text>
</comment>
<evidence type="ECO:0000256" key="7">
    <source>
        <dbReference type="RuleBase" id="RU365090"/>
    </source>
</evidence>
<dbReference type="InterPro" id="IPR038987">
    <property type="entry name" value="MoeA-like"/>
</dbReference>
<name>A0A418QAE7_9CORY</name>
<dbReference type="GO" id="GO:0016779">
    <property type="term" value="F:nucleotidyltransferase activity"/>
    <property type="evidence" value="ECO:0007669"/>
    <property type="project" value="UniProtKB-ARBA"/>
</dbReference>
<dbReference type="GO" id="GO:0061599">
    <property type="term" value="F:molybdopterin molybdotransferase activity"/>
    <property type="evidence" value="ECO:0007669"/>
    <property type="project" value="UniProtKB-UniRule"/>
</dbReference>
<accession>A0A418QAE7</accession>
<dbReference type="InterPro" id="IPR005110">
    <property type="entry name" value="MoeA_linker/N"/>
</dbReference>
<dbReference type="Gene3D" id="3.40.980.10">
    <property type="entry name" value="MoaB/Mog-like domain"/>
    <property type="match status" value="1"/>
</dbReference>
<dbReference type="SUPFAM" id="SSF53218">
    <property type="entry name" value="Molybdenum cofactor biosynthesis proteins"/>
    <property type="match status" value="1"/>
</dbReference>
<dbReference type="STRING" id="1451189.CFAL_10060"/>
<keyword evidence="7" id="KW-0479">Metal-binding</keyword>
<dbReference type="Gene3D" id="2.40.340.10">
    <property type="entry name" value="MoeA, C-terminal, domain IV"/>
    <property type="match status" value="1"/>
</dbReference>
<evidence type="ECO:0000256" key="1">
    <source>
        <dbReference type="ARBA" id="ARBA00002901"/>
    </source>
</evidence>
<dbReference type="SMART" id="SM00852">
    <property type="entry name" value="MoCF_biosynth"/>
    <property type="match status" value="1"/>
</dbReference>
<dbReference type="SUPFAM" id="SSF63882">
    <property type="entry name" value="MoeA N-terminal region -like"/>
    <property type="match status" value="1"/>
</dbReference>
<dbReference type="SUPFAM" id="SSF53448">
    <property type="entry name" value="Nucleotide-diphospho-sugar transferases"/>
    <property type="match status" value="1"/>
</dbReference>
<dbReference type="CDD" id="cd00887">
    <property type="entry name" value="MoeA"/>
    <property type="match status" value="1"/>
</dbReference>
<dbReference type="InterPro" id="IPR025877">
    <property type="entry name" value="MobA-like_NTP_Trfase"/>
</dbReference>
<dbReference type="PANTHER" id="PTHR10192:SF5">
    <property type="entry name" value="GEPHYRIN"/>
    <property type="match status" value="1"/>
</dbReference>
<evidence type="ECO:0000256" key="5">
    <source>
        <dbReference type="ARBA" id="ARBA00023150"/>
    </source>
</evidence>
<keyword evidence="7" id="KW-0460">Magnesium</keyword>
<dbReference type="GO" id="GO:0006777">
    <property type="term" value="P:Mo-molybdopterin cofactor biosynthetic process"/>
    <property type="evidence" value="ECO:0007669"/>
    <property type="project" value="UniProtKB-UniRule"/>
</dbReference>
<dbReference type="Pfam" id="PF03453">
    <property type="entry name" value="MoeA_N"/>
    <property type="match status" value="1"/>
</dbReference>
<evidence type="ECO:0000313" key="9">
    <source>
        <dbReference type="EMBL" id="RIX36883.1"/>
    </source>
</evidence>
<dbReference type="EC" id="2.10.1.1" evidence="7"/>
<feature type="domain" description="MoaB/Mog" evidence="8">
    <location>
        <begin position="468"/>
        <end position="600"/>
    </location>
</feature>
<dbReference type="UniPathway" id="UPA00344"/>
<gene>
    <name evidence="9" type="ORF">D3M95_01385</name>
</gene>
<evidence type="ECO:0000256" key="3">
    <source>
        <dbReference type="ARBA" id="ARBA00010763"/>
    </source>
</evidence>
<dbReference type="Pfam" id="PF00994">
    <property type="entry name" value="MoCF_biosynth"/>
    <property type="match status" value="1"/>
</dbReference>
<evidence type="ECO:0000256" key="4">
    <source>
        <dbReference type="ARBA" id="ARBA00022505"/>
    </source>
</evidence>
<evidence type="ECO:0000259" key="8">
    <source>
        <dbReference type="SMART" id="SM00852"/>
    </source>
</evidence>
<evidence type="ECO:0000256" key="2">
    <source>
        <dbReference type="ARBA" id="ARBA00005046"/>
    </source>
</evidence>
<organism evidence="9 10">
    <name type="scientific">Corynebacterium falsenii</name>
    <dbReference type="NCBI Taxonomy" id="108486"/>
    <lineage>
        <taxon>Bacteria</taxon>
        <taxon>Bacillati</taxon>
        <taxon>Actinomycetota</taxon>
        <taxon>Actinomycetes</taxon>
        <taxon>Mycobacteriales</taxon>
        <taxon>Corynebacteriaceae</taxon>
        <taxon>Corynebacterium</taxon>
    </lineage>
</organism>
<dbReference type="InterPro" id="IPR029044">
    <property type="entry name" value="Nucleotide-diphossugar_trans"/>
</dbReference>
<dbReference type="Proteomes" id="UP000285278">
    <property type="component" value="Unassembled WGS sequence"/>
</dbReference>
<keyword evidence="5 7" id="KW-0501">Molybdenum cofactor biosynthesis</keyword>
<comment type="pathway">
    <text evidence="2 7">Cofactor biosynthesis; molybdopterin biosynthesis.</text>
</comment>
<dbReference type="Pfam" id="PF03454">
    <property type="entry name" value="MoeA_C"/>
    <property type="match status" value="1"/>
</dbReference>
<comment type="catalytic activity">
    <reaction evidence="6">
        <text>adenylyl-molybdopterin + molybdate = Mo-molybdopterin + AMP + H(+)</text>
        <dbReference type="Rhea" id="RHEA:35047"/>
        <dbReference type="ChEBI" id="CHEBI:15378"/>
        <dbReference type="ChEBI" id="CHEBI:36264"/>
        <dbReference type="ChEBI" id="CHEBI:62727"/>
        <dbReference type="ChEBI" id="CHEBI:71302"/>
        <dbReference type="ChEBI" id="CHEBI:456215"/>
        <dbReference type="EC" id="2.10.1.1"/>
    </reaction>
</comment>
<keyword evidence="7" id="KW-0808">Transferase</keyword>
<proteinExistence type="inferred from homology"/>
<dbReference type="GO" id="GO:0046872">
    <property type="term" value="F:metal ion binding"/>
    <property type="evidence" value="ECO:0007669"/>
    <property type="project" value="UniProtKB-UniRule"/>
</dbReference>
<dbReference type="SUPFAM" id="SSF63867">
    <property type="entry name" value="MoeA C-terminal domain-like"/>
    <property type="match status" value="1"/>
</dbReference>
<dbReference type="Gene3D" id="3.90.550.10">
    <property type="entry name" value="Spore Coat Polysaccharide Biosynthesis Protein SpsA, Chain A"/>
    <property type="match status" value="1"/>
</dbReference>
<evidence type="ECO:0000256" key="6">
    <source>
        <dbReference type="ARBA" id="ARBA00047317"/>
    </source>
</evidence>
<protein>
    <recommendedName>
        <fullName evidence="7">Molybdopterin molybdenumtransferase</fullName>
        <ecNumber evidence="7">2.10.1.1</ecNumber>
    </recommendedName>
</protein>
<sequence length="683" mass="71331">MARPLSRWNGRVPWRVCSSVSVPSTRSARPAVSRWLGSSRAVPSCSTAPGWMLMRRFSPVISWTFCPRSPEVRPMLHAIIVAGGRSSRMRASAPVGTPAKPLLEFLSDATPLRLIDHCIGSARDVLPEGGRCVVVGPAMDLPADVERVREEPVWSGPASAIATGVRQLEGDGACELGARVLILAADVVNPAPAIAALLEAASENPGAQAWVAETDGHPQPLLSLVDAQAAAAAFAGVRGGSIRAVFATLDVCPVPLSAEVSRDVDTWEQAQAAGIGMRPGPAEWTSARDRVAAVAERIYRDRTARATPMAPGVGRVVASDIESPMNVPHYTSSAMDGYAVAGPGPWELLAEPAEGAQGRNIHRTGGTLREGQALPVLTGSLLPEGADAVVRSEHSEVRGGELRLLDGITVRTGADIRHAGEELHAGEILVAQGTLLQPRHLALLGACGVDTVPALPALTVDLAFSGNEVITSGIPGPGEVRDAFSGSFPALVGQRGGTVRSVTRLRDDPEQVEGWLESAEEDIVVITGGSGHSGQDFARRFITETADVVLAESVRCAPGHPTLLAARERGSRIQLIVGAPGNPLAAHVALHSFLEPALAMANGGEFPATVPYVVGEAIPAITKQRTRLIPARVVRNAQRRSTAIPMTRTNSHMLSGYAHADALLVVPATGAPEGTVVPGLPLG</sequence>
<comment type="cofactor">
    <cofactor evidence="7">
        <name>Mg(2+)</name>
        <dbReference type="ChEBI" id="CHEBI:18420"/>
    </cofactor>
</comment>
<dbReference type="AlphaFoldDB" id="A0A418QAE7"/>
<keyword evidence="10" id="KW-1185">Reference proteome</keyword>
<dbReference type="InterPro" id="IPR036135">
    <property type="entry name" value="MoeA_linker/N_sf"/>
</dbReference>
<dbReference type="InterPro" id="IPR036688">
    <property type="entry name" value="MoeA_C_domain_IV_sf"/>
</dbReference>
<reference evidence="9 10" key="1">
    <citation type="submission" date="2018-09" db="EMBL/GenBank/DDBJ databases">
        <title>Optimization and identification of Corynebacterium falsenii FN1-14 from fish paste.</title>
        <authorList>
            <person name="Daroonpunt R."/>
            <person name="Tanasupawat S."/>
        </authorList>
    </citation>
    <scope>NUCLEOTIDE SEQUENCE [LARGE SCALE GENOMIC DNA]</scope>
    <source>
        <strain evidence="9 10">FN1-14</strain>
    </source>
</reference>
<comment type="similarity">
    <text evidence="3 7">Belongs to the MoeA family.</text>
</comment>
<dbReference type="InterPro" id="IPR005111">
    <property type="entry name" value="MoeA_C_domain_IV"/>
</dbReference>
<dbReference type="PANTHER" id="PTHR10192">
    <property type="entry name" value="MOLYBDOPTERIN BIOSYNTHESIS PROTEIN"/>
    <property type="match status" value="1"/>
</dbReference>
<evidence type="ECO:0000313" key="10">
    <source>
        <dbReference type="Proteomes" id="UP000285278"/>
    </source>
</evidence>
<comment type="caution">
    <text evidence="9">The sequence shown here is derived from an EMBL/GenBank/DDBJ whole genome shotgun (WGS) entry which is preliminary data.</text>
</comment>
<dbReference type="Pfam" id="PF12804">
    <property type="entry name" value="NTP_transf_3"/>
    <property type="match status" value="1"/>
</dbReference>
<dbReference type="InterPro" id="IPR036425">
    <property type="entry name" value="MoaB/Mog-like_dom_sf"/>
</dbReference>
<dbReference type="Gene3D" id="3.90.105.10">
    <property type="entry name" value="Molybdopterin biosynthesis moea protein, domain 2"/>
    <property type="match status" value="1"/>
</dbReference>
<dbReference type="EMBL" id="QXJK01000001">
    <property type="protein sequence ID" value="RIX36883.1"/>
    <property type="molecule type" value="Genomic_DNA"/>
</dbReference>
<keyword evidence="4 7" id="KW-0500">Molybdenum</keyword>
<dbReference type="GO" id="GO:0005829">
    <property type="term" value="C:cytosol"/>
    <property type="evidence" value="ECO:0007669"/>
    <property type="project" value="TreeGrafter"/>
</dbReference>
<dbReference type="Gene3D" id="2.170.190.11">
    <property type="entry name" value="Molybdopterin biosynthesis moea protein, domain 3"/>
    <property type="match status" value="1"/>
</dbReference>